<name>A0A812LHX7_9DINO</name>
<dbReference type="Proteomes" id="UP000604046">
    <property type="component" value="Unassembled WGS sequence"/>
</dbReference>
<evidence type="ECO:0000259" key="7">
    <source>
        <dbReference type="PROSITE" id="PS50192"/>
    </source>
</evidence>
<evidence type="ECO:0000256" key="1">
    <source>
        <dbReference type="ARBA" id="ARBA00004167"/>
    </source>
</evidence>
<comment type="subcellular location">
    <subcellularLocation>
        <location evidence="1">Membrane</location>
        <topology evidence="1">Single-pass membrane protein</topology>
    </subcellularLocation>
</comment>
<evidence type="ECO:0000313" key="9">
    <source>
        <dbReference type="Proteomes" id="UP000604046"/>
    </source>
</evidence>
<accession>A0A812LHX7</accession>
<sequence length="161" mass="17586">MMVSEEEQVAAAREPKPKGRYNIDHRALLFGSRFGRSDAVNAKGQAAAVAYAAAEQEELQLHNEELAERLSSKVDELRDISLSIAEETKDSVRQADDMNRQFDRAGGWLTQANAKLQVIAKNPGSRHMCTMVLFSLALVLLLYILGAAGTKGSVFLAPKSP</sequence>
<evidence type="ECO:0000256" key="6">
    <source>
        <dbReference type="SAM" id="Phobius"/>
    </source>
</evidence>
<dbReference type="SUPFAM" id="SSF58038">
    <property type="entry name" value="SNARE fusion complex"/>
    <property type="match status" value="1"/>
</dbReference>
<gene>
    <name evidence="8" type="primary">BET1</name>
    <name evidence="8" type="ORF">SNAT2548_LOCUS11455</name>
</gene>
<keyword evidence="9" id="KW-1185">Reference proteome</keyword>
<dbReference type="OrthoDB" id="441055at2759"/>
<keyword evidence="2" id="KW-0813">Transport</keyword>
<protein>
    <submittedName>
        <fullName evidence="8">BET1 protein</fullName>
    </submittedName>
</protein>
<evidence type="ECO:0000256" key="2">
    <source>
        <dbReference type="ARBA" id="ARBA00022448"/>
    </source>
</evidence>
<keyword evidence="4 6" id="KW-1133">Transmembrane helix</keyword>
<dbReference type="GO" id="GO:0016020">
    <property type="term" value="C:membrane"/>
    <property type="evidence" value="ECO:0007669"/>
    <property type="project" value="UniProtKB-SubCell"/>
</dbReference>
<dbReference type="PROSITE" id="PS50192">
    <property type="entry name" value="T_SNARE"/>
    <property type="match status" value="1"/>
</dbReference>
<reference evidence="8" key="1">
    <citation type="submission" date="2021-02" db="EMBL/GenBank/DDBJ databases">
        <authorList>
            <person name="Dougan E. K."/>
            <person name="Rhodes N."/>
            <person name="Thang M."/>
            <person name="Chan C."/>
        </authorList>
    </citation>
    <scope>NUCLEOTIDE SEQUENCE</scope>
</reference>
<dbReference type="InterPro" id="IPR000727">
    <property type="entry name" value="T_SNARE_dom"/>
</dbReference>
<dbReference type="EMBL" id="CAJNDS010001024">
    <property type="protein sequence ID" value="CAE7244512.1"/>
    <property type="molecule type" value="Genomic_DNA"/>
</dbReference>
<keyword evidence="5 6" id="KW-0472">Membrane</keyword>
<organism evidence="8 9">
    <name type="scientific">Symbiodinium natans</name>
    <dbReference type="NCBI Taxonomy" id="878477"/>
    <lineage>
        <taxon>Eukaryota</taxon>
        <taxon>Sar</taxon>
        <taxon>Alveolata</taxon>
        <taxon>Dinophyceae</taxon>
        <taxon>Suessiales</taxon>
        <taxon>Symbiodiniaceae</taxon>
        <taxon>Symbiodinium</taxon>
    </lineage>
</organism>
<dbReference type="AlphaFoldDB" id="A0A812LHX7"/>
<dbReference type="PANTHER" id="PTHR12791">
    <property type="entry name" value="GOLGI SNARE BET1-RELATED"/>
    <property type="match status" value="1"/>
</dbReference>
<evidence type="ECO:0000256" key="3">
    <source>
        <dbReference type="ARBA" id="ARBA00022692"/>
    </source>
</evidence>
<comment type="caution">
    <text evidence="8">The sequence shown here is derived from an EMBL/GenBank/DDBJ whole genome shotgun (WGS) entry which is preliminary data.</text>
</comment>
<evidence type="ECO:0000256" key="4">
    <source>
        <dbReference type="ARBA" id="ARBA00022989"/>
    </source>
</evidence>
<dbReference type="GO" id="GO:0005737">
    <property type="term" value="C:cytoplasm"/>
    <property type="evidence" value="ECO:0007669"/>
    <property type="project" value="UniProtKB-ARBA"/>
</dbReference>
<proteinExistence type="predicted"/>
<feature type="domain" description="T-SNARE coiled-coil homology" evidence="7">
    <location>
        <begin position="57"/>
        <end position="119"/>
    </location>
</feature>
<feature type="transmembrane region" description="Helical" evidence="6">
    <location>
        <begin position="131"/>
        <end position="149"/>
    </location>
</feature>
<keyword evidence="3 6" id="KW-0812">Transmembrane</keyword>
<evidence type="ECO:0000313" key="8">
    <source>
        <dbReference type="EMBL" id="CAE7244512.1"/>
    </source>
</evidence>
<dbReference type="GO" id="GO:0012505">
    <property type="term" value="C:endomembrane system"/>
    <property type="evidence" value="ECO:0007669"/>
    <property type="project" value="UniProtKB-ARBA"/>
</dbReference>
<evidence type="ECO:0000256" key="5">
    <source>
        <dbReference type="ARBA" id="ARBA00023136"/>
    </source>
</evidence>
<dbReference type="Gene3D" id="1.20.5.110">
    <property type="match status" value="1"/>
</dbReference>